<dbReference type="Gene3D" id="3.30.1120.10">
    <property type="match status" value="1"/>
</dbReference>
<proteinExistence type="inferred from homology"/>
<evidence type="ECO:0000256" key="1">
    <source>
        <dbReference type="ARBA" id="ARBA00008779"/>
    </source>
</evidence>
<dbReference type="SUPFAM" id="SSF53649">
    <property type="entry name" value="Alkaline phosphatase-like"/>
    <property type="match status" value="1"/>
</dbReference>
<dbReference type="InterPro" id="IPR050738">
    <property type="entry name" value="Sulfatase"/>
</dbReference>
<dbReference type="Gene3D" id="3.40.720.10">
    <property type="entry name" value="Alkaline Phosphatase, subunit A"/>
    <property type="match status" value="1"/>
</dbReference>
<name>A0A381TZH9_9ZZZZ</name>
<protein>
    <recommendedName>
        <fullName evidence="3">Sulfatase N-terminal domain-containing protein</fullName>
    </recommendedName>
</protein>
<organism evidence="4">
    <name type="scientific">marine metagenome</name>
    <dbReference type="NCBI Taxonomy" id="408172"/>
    <lineage>
        <taxon>unclassified sequences</taxon>
        <taxon>metagenomes</taxon>
        <taxon>ecological metagenomes</taxon>
    </lineage>
</organism>
<dbReference type="Pfam" id="PF00884">
    <property type="entry name" value="Sulfatase"/>
    <property type="match status" value="1"/>
</dbReference>
<reference evidence="4" key="1">
    <citation type="submission" date="2018-05" db="EMBL/GenBank/DDBJ databases">
        <authorList>
            <person name="Lanie J.A."/>
            <person name="Ng W.-L."/>
            <person name="Kazmierczak K.M."/>
            <person name="Andrzejewski T.M."/>
            <person name="Davidsen T.M."/>
            <person name="Wayne K.J."/>
            <person name="Tettelin H."/>
            <person name="Glass J.I."/>
            <person name="Rusch D."/>
            <person name="Podicherti R."/>
            <person name="Tsui H.-C.T."/>
            <person name="Winkler M.E."/>
        </authorList>
    </citation>
    <scope>NUCLEOTIDE SEQUENCE</scope>
</reference>
<dbReference type="PANTHER" id="PTHR42693:SF53">
    <property type="entry name" value="ENDO-4-O-SULFATASE"/>
    <property type="match status" value="1"/>
</dbReference>
<accession>A0A381TZH9</accession>
<feature type="domain" description="Sulfatase N-terminal" evidence="3">
    <location>
        <begin position="37"/>
        <end position="392"/>
    </location>
</feature>
<gene>
    <name evidence="4" type="ORF">METZ01_LOCUS73281</name>
</gene>
<dbReference type="InterPro" id="IPR017850">
    <property type="entry name" value="Alkaline_phosphatase_core_sf"/>
</dbReference>
<evidence type="ECO:0000313" key="4">
    <source>
        <dbReference type="EMBL" id="SVA20427.1"/>
    </source>
</evidence>
<sequence>MITNKAGKIIRLPKLLALLSMALMACSESVPLDESLPNIVYILADDLGYGELGSYGQTLIKTPNLDRLAQEGMRFTQHYSGSPVCAPSRATLMSGKHTGHGLIKDNFELGGWLDSEEFGQMPLPAGSFTLGRMLQEVGYVTAAVGKWGLGGPESSGIPNEQGFDFFYGYLDQKQAHNYYPTHLWRNQVWDTLGNEYFSPHQRLEGNPDDPASYEGFTGRDYAQDLMAVEALDFVNTHQDEPFFLYLPFPIPHLALQVPDSALTEYDGAWEEAPYIGDQSYLPHQRPKAAYAAMITRMDAHIGELLALLDELGLAENTLVMFSSDNGTTYTGGVDASFFESTAGLRGLKGSVYEGGIRVPFIARWPGMIEAGSSSEHVSAFWDIVPTLADLTGGVAPDDIDGISLLPTLLGTGRQQDHEALYWEYHGLWDGAQAVRMGDWKGVRLGGHSSADVPIELYNLSSDLGETSDVSADHPAIVERIAEVMAGRTESEIPGWNFPVRAAGN</sequence>
<dbReference type="GO" id="GO:0004065">
    <property type="term" value="F:arylsulfatase activity"/>
    <property type="evidence" value="ECO:0007669"/>
    <property type="project" value="TreeGrafter"/>
</dbReference>
<dbReference type="PANTHER" id="PTHR42693">
    <property type="entry name" value="ARYLSULFATASE FAMILY MEMBER"/>
    <property type="match status" value="1"/>
</dbReference>
<dbReference type="EMBL" id="UINC01005300">
    <property type="protein sequence ID" value="SVA20427.1"/>
    <property type="molecule type" value="Genomic_DNA"/>
</dbReference>
<evidence type="ECO:0000259" key="3">
    <source>
        <dbReference type="Pfam" id="PF00884"/>
    </source>
</evidence>
<evidence type="ECO:0000256" key="2">
    <source>
        <dbReference type="ARBA" id="ARBA00022801"/>
    </source>
</evidence>
<comment type="similarity">
    <text evidence="1">Belongs to the sulfatase family.</text>
</comment>
<keyword evidence="2" id="KW-0378">Hydrolase</keyword>
<dbReference type="AlphaFoldDB" id="A0A381TZH9"/>
<dbReference type="PROSITE" id="PS51257">
    <property type="entry name" value="PROKAR_LIPOPROTEIN"/>
    <property type="match status" value="1"/>
</dbReference>
<dbReference type="InterPro" id="IPR000917">
    <property type="entry name" value="Sulfatase_N"/>
</dbReference>
<dbReference type="CDD" id="cd16145">
    <property type="entry name" value="ARS_like"/>
    <property type="match status" value="1"/>
</dbReference>